<evidence type="ECO:0000313" key="1">
    <source>
        <dbReference type="EMBL" id="KYN32753.1"/>
    </source>
</evidence>
<organism evidence="1 2">
    <name type="scientific">Trachymyrmex septentrionalis</name>
    <dbReference type="NCBI Taxonomy" id="34720"/>
    <lineage>
        <taxon>Eukaryota</taxon>
        <taxon>Metazoa</taxon>
        <taxon>Ecdysozoa</taxon>
        <taxon>Arthropoda</taxon>
        <taxon>Hexapoda</taxon>
        <taxon>Insecta</taxon>
        <taxon>Pterygota</taxon>
        <taxon>Neoptera</taxon>
        <taxon>Endopterygota</taxon>
        <taxon>Hymenoptera</taxon>
        <taxon>Apocrita</taxon>
        <taxon>Aculeata</taxon>
        <taxon>Formicoidea</taxon>
        <taxon>Formicidae</taxon>
        <taxon>Myrmicinae</taxon>
        <taxon>Trachymyrmex</taxon>
    </lineage>
</organism>
<name>A0A151JTE0_9HYME</name>
<proteinExistence type="predicted"/>
<dbReference type="Proteomes" id="UP000078541">
    <property type="component" value="Unassembled WGS sequence"/>
</dbReference>
<accession>A0A151JTE0</accession>
<evidence type="ECO:0000313" key="2">
    <source>
        <dbReference type="Proteomes" id="UP000078541"/>
    </source>
</evidence>
<dbReference type="EMBL" id="KQ981936">
    <property type="protein sequence ID" value="KYN32753.1"/>
    <property type="molecule type" value="Genomic_DNA"/>
</dbReference>
<protein>
    <submittedName>
        <fullName evidence="1">Uncharacterized protein</fullName>
    </submittedName>
</protein>
<dbReference type="AlphaFoldDB" id="A0A151JTE0"/>
<keyword evidence="2" id="KW-1185">Reference proteome</keyword>
<gene>
    <name evidence="1" type="ORF">ALC56_12913</name>
</gene>
<sequence length="281" mass="31874">MVVVSMRRCYKGTKTIPDHALRDNYRTRGFDVVTGSNESIDHADELMTALSFIGNRRRASASAVTMSDQVDAAAARLVRTHSSLMNSLDKMLDFIVSMLRLRVNAHQSINTLAKRQERTRALSSRVVFPFRHAFVNVTRTRPHDVEHVLKAETFSTMRQHLSADGIRRNKINLPLWRKRSGTWKGERGRHIVKGSPTSPTEIISIRGSLFTKTRASLWSHLAGTLPRTWILSGKIPTQLPVVHNLRASSINCSEILKFLNHKDYITSSKDVETLDFCAEWI</sequence>
<dbReference type="STRING" id="34720.A0A151JTE0"/>
<reference evidence="1 2" key="1">
    <citation type="submission" date="2016-03" db="EMBL/GenBank/DDBJ databases">
        <title>Trachymyrmex septentrionalis WGS genome.</title>
        <authorList>
            <person name="Nygaard S."/>
            <person name="Hu H."/>
            <person name="Boomsma J."/>
            <person name="Zhang G."/>
        </authorList>
    </citation>
    <scope>NUCLEOTIDE SEQUENCE [LARGE SCALE GENOMIC DNA]</scope>
    <source>
        <strain evidence="1">Tsep2-gDNA-1</strain>
        <tissue evidence="1">Whole body</tissue>
    </source>
</reference>